<feature type="compositionally biased region" description="Basic and acidic residues" evidence="1">
    <location>
        <begin position="1"/>
        <end position="26"/>
    </location>
</feature>
<sequence length="225" mass="24408">MRKELWGIRPRESNRTGDRMADDSEKAPVPPGWLRRLVTAEGERLPVQDLTSRSRRTRVVGQLVEPATRRLLGRRGVAMAPIVAHWEAIVGPALARHCIPVRLVMPRGKAGSADAKQGGTLHVKAAAGAFATEITHRAPMLRDRINTHVGFRAVESIRVTQGPLSRGAGSVTRSGRRARPALPPAPPSPAAVQALETRLATVTDPELRAVLERLGRAVMQARARS</sequence>
<dbReference type="EMBL" id="WIVE01000026">
    <property type="protein sequence ID" value="MQX36799.1"/>
    <property type="molecule type" value="Genomic_DNA"/>
</dbReference>
<protein>
    <submittedName>
        <fullName evidence="2">DUF721 domain-containing protein</fullName>
    </submittedName>
</protein>
<evidence type="ECO:0000256" key="1">
    <source>
        <dbReference type="SAM" id="MobiDB-lite"/>
    </source>
</evidence>
<reference evidence="2 3" key="1">
    <citation type="submission" date="2019-10" db="EMBL/GenBank/DDBJ databases">
        <title>Draft whole-genome sequence of the purple nonsulfur photosynthetic bacterium Roseospira navarrensis DSM 15114.</title>
        <authorList>
            <person name="Kyndt J.A."/>
            <person name="Meyer T.E."/>
        </authorList>
    </citation>
    <scope>NUCLEOTIDE SEQUENCE [LARGE SCALE GENOMIC DNA]</scope>
    <source>
        <strain evidence="2 3">DSM 15114</strain>
    </source>
</reference>
<feature type="region of interest" description="Disordered" evidence="1">
    <location>
        <begin position="1"/>
        <end position="30"/>
    </location>
</feature>
<evidence type="ECO:0000313" key="3">
    <source>
        <dbReference type="Proteomes" id="UP000434582"/>
    </source>
</evidence>
<accession>A0A7X1ZF02</accession>
<dbReference type="PANTHER" id="PTHR36456">
    <property type="entry name" value="UPF0232 PROTEIN SCO3875"/>
    <property type="match status" value="1"/>
</dbReference>
<keyword evidence="3" id="KW-1185">Reference proteome</keyword>
<organism evidence="2 3">
    <name type="scientific">Roseospira navarrensis</name>
    <dbReference type="NCBI Taxonomy" id="140058"/>
    <lineage>
        <taxon>Bacteria</taxon>
        <taxon>Pseudomonadati</taxon>
        <taxon>Pseudomonadota</taxon>
        <taxon>Alphaproteobacteria</taxon>
        <taxon>Rhodospirillales</taxon>
        <taxon>Rhodospirillaceae</taxon>
        <taxon>Roseospira</taxon>
    </lineage>
</organism>
<dbReference type="AlphaFoldDB" id="A0A7X1ZF02"/>
<name>A0A7X1ZF02_9PROT</name>
<dbReference type="Proteomes" id="UP000434582">
    <property type="component" value="Unassembled WGS sequence"/>
</dbReference>
<dbReference type="OrthoDB" id="7160947at2"/>
<dbReference type="InterPro" id="IPR007922">
    <property type="entry name" value="DciA-like"/>
</dbReference>
<dbReference type="Pfam" id="PF05258">
    <property type="entry name" value="DciA"/>
    <property type="match status" value="1"/>
</dbReference>
<gene>
    <name evidence="2" type="ORF">GHC57_09750</name>
</gene>
<proteinExistence type="predicted"/>
<evidence type="ECO:0000313" key="2">
    <source>
        <dbReference type="EMBL" id="MQX36799.1"/>
    </source>
</evidence>
<dbReference type="PANTHER" id="PTHR36456:SF1">
    <property type="entry name" value="UPF0232 PROTEIN SCO3875"/>
    <property type="match status" value="1"/>
</dbReference>
<comment type="caution">
    <text evidence="2">The sequence shown here is derived from an EMBL/GenBank/DDBJ whole genome shotgun (WGS) entry which is preliminary data.</text>
</comment>
<feature type="region of interest" description="Disordered" evidence="1">
    <location>
        <begin position="163"/>
        <end position="189"/>
    </location>
</feature>